<dbReference type="CDD" id="cd16345">
    <property type="entry name" value="LMWP_ArsC"/>
    <property type="match status" value="1"/>
</dbReference>
<gene>
    <name evidence="3" type="ORF">A3F86_04210</name>
</gene>
<dbReference type="Pfam" id="PF01451">
    <property type="entry name" value="LMWPc"/>
    <property type="match status" value="1"/>
</dbReference>
<accession>A0A1F4RPK4</accession>
<dbReference type="Proteomes" id="UP000179095">
    <property type="component" value="Unassembled WGS sequence"/>
</dbReference>
<sequence length="129" mass="14251">MKKRALFVCIANAARSQMAQGFARQLAPDRIEAFSAGSQPAGVVSAKAIEVMKEIGVDISGHHSKGFNDLPIKDFDYVVTMGCGDVCPFYPAKKKIDWPLADPKGMDLAGYRQSRDKIKKYMVDLLRKI</sequence>
<keyword evidence="1" id="KW-0059">Arsenical resistance</keyword>
<dbReference type="SMART" id="SM00226">
    <property type="entry name" value="LMWPc"/>
    <property type="match status" value="1"/>
</dbReference>
<reference evidence="3 4" key="1">
    <citation type="journal article" date="2016" name="Nat. Commun.">
        <title>Thousands of microbial genomes shed light on interconnected biogeochemical processes in an aquifer system.</title>
        <authorList>
            <person name="Anantharaman K."/>
            <person name="Brown C.T."/>
            <person name="Hug L.A."/>
            <person name="Sharon I."/>
            <person name="Castelle C.J."/>
            <person name="Probst A.J."/>
            <person name="Thomas B.C."/>
            <person name="Singh A."/>
            <person name="Wilkins M.J."/>
            <person name="Karaoz U."/>
            <person name="Brodie E.L."/>
            <person name="Williams K.H."/>
            <person name="Hubbard S.S."/>
            <person name="Banfield J.F."/>
        </authorList>
    </citation>
    <scope>NUCLEOTIDE SEQUENCE [LARGE SCALE GENOMIC DNA]</scope>
</reference>
<feature type="domain" description="Phosphotyrosine protein phosphatase I" evidence="2">
    <location>
        <begin position="3"/>
        <end position="128"/>
    </location>
</feature>
<comment type="caution">
    <text evidence="3">The sequence shown here is derived from an EMBL/GenBank/DDBJ whole genome shotgun (WGS) entry which is preliminary data.</text>
</comment>
<evidence type="ECO:0000313" key="3">
    <source>
        <dbReference type="EMBL" id="OGC10174.1"/>
    </source>
</evidence>
<dbReference type="SUPFAM" id="SSF52788">
    <property type="entry name" value="Phosphotyrosine protein phosphatases I"/>
    <property type="match status" value="1"/>
</dbReference>
<dbReference type="EMBL" id="METQ01000001">
    <property type="protein sequence ID" value="OGC10174.1"/>
    <property type="molecule type" value="Genomic_DNA"/>
</dbReference>
<evidence type="ECO:0000259" key="2">
    <source>
        <dbReference type="SMART" id="SM00226"/>
    </source>
</evidence>
<dbReference type="PANTHER" id="PTHR43428:SF1">
    <property type="entry name" value="ARSENATE REDUCTASE"/>
    <property type="match status" value="1"/>
</dbReference>
<evidence type="ECO:0000256" key="1">
    <source>
        <dbReference type="ARBA" id="ARBA00022849"/>
    </source>
</evidence>
<dbReference type="PANTHER" id="PTHR43428">
    <property type="entry name" value="ARSENATE REDUCTASE"/>
    <property type="match status" value="1"/>
</dbReference>
<proteinExistence type="predicted"/>
<dbReference type="GO" id="GO:0046685">
    <property type="term" value="P:response to arsenic-containing substance"/>
    <property type="evidence" value="ECO:0007669"/>
    <property type="project" value="UniProtKB-KW"/>
</dbReference>
<dbReference type="InterPro" id="IPR036196">
    <property type="entry name" value="Ptyr_pPase_sf"/>
</dbReference>
<name>A0A1F4RPK4_UNCSA</name>
<organism evidence="3 4">
    <name type="scientific">candidate division WOR-1 bacterium RIFCSPLOWO2_12_FULL_45_9</name>
    <dbReference type="NCBI Taxonomy" id="1802568"/>
    <lineage>
        <taxon>Bacteria</taxon>
        <taxon>Bacillati</taxon>
        <taxon>Saganbacteria</taxon>
    </lineage>
</organism>
<evidence type="ECO:0000313" key="4">
    <source>
        <dbReference type="Proteomes" id="UP000179095"/>
    </source>
</evidence>
<dbReference type="STRING" id="1802568.A3F86_04210"/>
<dbReference type="Gene3D" id="3.40.50.2300">
    <property type="match status" value="1"/>
</dbReference>
<dbReference type="AlphaFoldDB" id="A0A1F4RPK4"/>
<dbReference type="InterPro" id="IPR023485">
    <property type="entry name" value="Ptyr_pPase"/>
</dbReference>
<protein>
    <recommendedName>
        <fullName evidence="2">Phosphotyrosine protein phosphatase I domain-containing protein</fullName>
    </recommendedName>
</protein>